<name>U6LWX0_EIMMA</name>
<dbReference type="GeneID" id="25334302"/>
<dbReference type="AlphaFoldDB" id="U6LWX0"/>
<sequence length="532" mass="58794">MQPIPIADLSEIKSLSELINRMNVAGFKGLRTEADFISVFESLVLDFTSNPAMSPDDHIRSFFTFLPPGQFISGFEVHGQSQTNSVEVGADGASPTYSGDAPTTDAQPNETRPLRTTRFASSPKHVLAHIIKTVYTHLRGPTCKEAARRLDGATRFLLRNNSKAALMEPLLIYSLIQGNAASAIKFQNVQSSLENTSDDLLQLRDVPQNAMNSSPQAGVYPPLLLVSYVDLAKAGYTNEVKKFENFLKRNADERVVGKKLFGNSLANSNTHERITRLGRAVGVDKALLQKVVERIAHLAMDSSDAASILMPDAPKVAAFLRGVSFFVFEGVFKQNNSYVMPGLPCGGNLTGSMLETLTGKKLGTKYLVYKYTSPLMGNSILPESVWEPDSESQLARYLKEGPIADGNYLFHHLPRVCVRPSLFSKCSKKLPSDTKTNEQQLCHFIHTHQSLFFEVDGGGVNIMRKSMQKGQFTGGNVTKKHNAFVRSARAIRSFFFNKTSAALLLVQWERHHFLDISSLSHHLGHILLYQSA</sequence>
<proteinExistence type="predicted"/>
<reference evidence="2" key="2">
    <citation type="submission" date="2013-10" db="EMBL/GenBank/DDBJ databases">
        <authorList>
            <person name="Aslett M."/>
        </authorList>
    </citation>
    <scope>NUCLEOTIDE SEQUENCE [LARGE SCALE GENOMIC DNA]</scope>
    <source>
        <strain evidence="2">Weybridge</strain>
    </source>
</reference>
<keyword evidence="3" id="KW-1185">Reference proteome</keyword>
<accession>U6LWX0</accession>
<dbReference type="EMBL" id="HG718947">
    <property type="protein sequence ID" value="CDJ56452.1"/>
    <property type="molecule type" value="Genomic_DNA"/>
</dbReference>
<dbReference type="VEuPathDB" id="ToxoDB:EMWEY_00003160"/>
<evidence type="ECO:0000313" key="2">
    <source>
        <dbReference type="EMBL" id="CDJ56452.1"/>
    </source>
</evidence>
<dbReference type="OrthoDB" id="346960at2759"/>
<evidence type="ECO:0000313" key="3">
    <source>
        <dbReference type="Proteomes" id="UP000030763"/>
    </source>
</evidence>
<dbReference type="RefSeq" id="XP_013333103.1">
    <property type="nucleotide sequence ID" value="XM_013477649.1"/>
</dbReference>
<evidence type="ECO:0000256" key="1">
    <source>
        <dbReference type="SAM" id="MobiDB-lite"/>
    </source>
</evidence>
<reference evidence="2" key="1">
    <citation type="submission" date="2013-10" db="EMBL/GenBank/DDBJ databases">
        <title>Genomic analysis of the causative agents of coccidiosis in chickens.</title>
        <authorList>
            <person name="Reid A.J."/>
            <person name="Blake D."/>
            <person name="Billington K."/>
            <person name="Browne H."/>
            <person name="Dunn M."/>
            <person name="Hung S."/>
            <person name="Kawahara F."/>
            <person name="Miranda-Saavedra D."/>
            <person name="Mourier T."/>
            <person name="Nagra H."/>
            <person name="Otto T.D."/>
            <person name="Rawlings N."/>
            <person name="Sanchez A."/>
            <person name="Sanders M."/>
            <person name="Subramaniam C."/>
            <person name="Tay Y."/>
            <person name="Dear P."/>
            <person name="Doerig C."/>
            <person name="Gruber A."/>
            <person name="Parkinson J."/>
            <person name="Shirley M."/>
            <person name="Wan K.L."/>
            <person name="Berriman M."/>
            <person name="Tomley F."/>
            <person name="Pain A."/>
        </authorList>
    </citation>
    <scope>NUCLEOTIDE SEQUENCE [LARGE SCALE GENOMIC DNA]</scope>
    <source>
        <strain evidence="2">Weybridge</strain>
    </source>
</reference>
<organism evidence="2 3">
    <name type="scientific">Eimeria maxima</name>
    <name type="common">Coccidian parasite</name>
    <dbReference type="NCBI Taxonomy" id="5804"/>
    <lineage>
        <taxon>Eukaryota</taxon>
        <taxon>Sar</taxon>
        <taxon>Alveolata</taxon>
        <taxon>Apicomplexa</taxon>
        <taxon>Conoidasida</taxon>
        <taxon>Coccidia</taxon>
        <taxon>Eucoccidiorida</taxon>
        <taxon>Eimeriorina</taxon>
        <taxon>Eimeriidae</taxon>
        <taxon>Eimeria</taxon>
    </lineage>
</organism>
<dbReference type="OMA" id="HLRGPTC"/>
<gene>
    <name evidence="2" type="ORF">EMWEY_00003160</name>
</gene>
<feature type="region of interest" description="Disordered" evidence="1">
    <location>
        <begin position="86"/>
        <end position="111"/>
    </location>
</feature>
<dbReference type="Proteomes" id="UP000030763">
    <property type="component" value="Unassembled WGS sequence"/>
</dbReference>
<protein>
    <submittedName>
        <fullName evidence="2">Uncharacterized protein</fullName>
    </submittedName>
</protein>